<comment type="caution">
    <text evidence="4">The sequence shown here is derived from an EMBL/GenBank/DDBJ whole genome shotgun (WGS) entry which is preliminary data.</text>
</comment>
<feature type="domain" description="Rad50/SbcC-type AAA" evidence="3">
    <location>
        <begin position="6"/>
        <end position="59"/>
    </location>
</feature>
<dbReference type="Proteomes" id="UP000182932">
    <property type="component" value="Unassembled WGS sequence"/>
</dbReference>
<dbReference type="Gene3D" id="3.40.50.300">
    <property type="entry name" value="P-loop containing nucleotide triphosphate hydrolases"/>
    <property type="match status" value="2"/>
</dbReference>
<dbReference type="EMBL" id="FNYY01000003">
    <property type="protein sequence ID" value="SEJ10953.1"/>
    <property type="molecule type" value="Genomic_DNA"/>
</dbReference>
<feature type="region of interest" description="Disordered" evidence="2">
    <location>
        <begin position="640"/>
        <end position="663"/>
    </location>
</feature>
<dbReference type="SUPFAM" id="SSF52540">
    <property type="entry name" value="P-loop containing nucleoside triphosphate hydrolases"/>
    <property type="match status" value="1"/>
</dbReference>
<sequence>MKLRAITVNNVRRFTDPVAIDAIDDGLNLLCAPNEHGKSTLFDAIQALFFKPHGSRDKEVTALRPHAGGSPEVSVTVETEAGRFTLFKRWLGKAAATVHRDGTLIAQADEAEAWIAELLGGDGGGPSGLIWVRQGMTELTGGTTKEQKLALEARRDLMTSVGEEVEQMTGGRRMDMALARCRAELDDLATGKNRNPRKGGPWRAALDRVETLTERRDSLAATAEALHAALAERKRARRDLHAWEAPEAVEERRARLEAAEAAHTAAKRHAEDVAAEAQKLQTARLTAETARTRLNTLRETLAEHDEAARLLAAAEQEAAQARATAETARAARDAAEGDLATAQEDLTEAETQRAAALRAQAARDGADRRRALTARIAEAEKTRSAMEDAAAAARQGPDDTALRRLETLATAHATTKAAREATATQVIARYAPGQDGAISLGDRALPEGTATALPRATQLTIAGIGTLEVRPGEGQHDDTSVEAAAQALRNALESLDVETLEAARAAGETRVAAEHRAGEARAVLASLAPDGIDQLRAALAAIPQPEDRAEAPDPEAAEQALSAARQAFDAARIAHQTAADHFADARNDATRSDTALTSLQDRLARAETARARLGDSAEETLAAELHQAETALRAAETRHADKARGAPDPASTEAALNRATSVERNAREEITRLKPLLARLDERIGRSSGEAVEERLEETRQELEIAEAALARIAHEKDVLIRLEAALEAARTEARERYFSPIARELKPLLHLLWPEAELTWGDSSLLPDALVRDGREEPITILSGGTQEQVALLVRLAFARLLAATGRTAPVILDDALVFTDDDRIERMFDALHRQAGDLQIIVLSCRQRAFRGLGGNSLHLTPVPAAKAAE</sequence>
<dbReference type="GeneID" id="80817598"/>
<accession>A0A975ZML9</accession>
<evidence type="ECO:0000256" key="1">
    <source>
        <dbReference type="SAM" id="Coils"/>
    </source>
</evidence>
<gene>
    <name evidence="4" type="ORF">SAMN04487940_103240</name>
</gene>
<dbReference type="Pfam" id="PF13476">
    <property type="entry name" value="AAA_23"/>
    <property type="match status" value="1"/>
</dbReference>
<reference evidence="4 5" key="1">
    <citation type="submission" date="2016-10" db="EMBL/GenBank/DDBJ databases">
        <authorList>
            <person name="Varghese N."/>
            <person name="Submissions S."/>
        </authorList>
    </citation>
    <scope>NUCLEOTIDE SEQUENCE [LARGE SCALE GENOMIC DNA]</scope>
    <source>
        <strain evidence="4 5">FF3</strain>
    </source>
</reference>
<keyword evidence="4" id="KW-0269">Exonuclease</keyword>
<keyword evidence="1" id="KW-0175">Coiled coil</keyword>
<keyword evidence="5" id="KW-1185">Reference proteome</keyword>
<organism evidence="4 5">
    <name type="scientific">Marinovum algicola</name>
    <dbReference type="NCBI Taxonomy" id="42444"/>
    <lineage>
        <taxon>Bacteria</taxon>
        <taxon>Pseudomonadati</taxon>
        <taxon>Pseudomonadota</taxon>
        <taxon>Alphaproteobacteria</taxon>
        <taxon>Rhodobacterales</taxon>
        <taxon>Roseobacteraceae</taxon>
        <taxon>Marinovum</taxon>
    </lineage>
</organism>
<keyword evidence="4" id="KW-0378">Hydrolase</keyword>
<protein>
    <submittedName>
        <fullName evidence="4">DNA repair exonuclease SbcCD ATPase subunit</fullName>
    </submittedName>
</protein>
<evidence type="ECO:0000313" key="5">
    <source>
        <dbReference type="Proteomes" id="UP000182932"/>
    </source>
</evidence>
<dbReference type="InterPro" id="IPR027417">
    <property type="entry name" value="P-loop_NTPase"/>
</dbReference>
<dbReference type="InterPro" id="IPR038729">
    <property type="entry name" value="Rad50/SbcC_AAA"/>
</dbReference>
<evidence type="ECO:0000313" key="4">
    <source>
        <dbReference type="EMBL" id="SEJ10953.1"/>
    </source>
</evidence>
<dbReference type="RefSeq" id="WP_074835700.1">
    <property type="nucleotide sequence ID" value="NZ_FNYY01000003.1"/>
</dbReference>
<dbReference type="PANTHER" id="PTHR41259:SF1">
    <property type="entry name" value="DOUBLE-STRAND BREAK REPAIR RAD50 ATPASE, PUTATIVE-RELATED"/>
    <property type="match status" value="1"/>
</dbReference>
<proteinExistence type="predicted"/>
<evidence type="ECO:0000259" key="3">
    <source>
        <dbReference type="Pfam" id="PF13476"/>
    </source>
</evidence>
<feature type="coiled-coil region" evidence="1">
    <location>
        <begin position="689"/>
        <end position="733"/>
    </location>
</feature>
<evidence type="ECO:0000256" key="2">
    <source>
        <dbReference type="SAM" id="MobiDB-lite"/>
    </source>
</evidence>
<feature type="coiled-coil region" evidence="1">
    <location>
        <begin position="280"/>
        <end position="389"/>
    </location>
</feature>
<name>A0A975ZML9_9RHOB</name>
<keyword evidence="4" id="KW-0540">Nuclease</keyword>
<dbReference type="AlphaFoldDB" id="A0A975ZML9"/>
<dbReference type="GO" id="GO:0016887">
    <property type="term" value="F:ATP hydrolysis activity"/>
    <property type="evidence" value="ECO:0007669"/>
    <property type="project" value="InterPro"/>
</dbReference>
<dbReference type="GO" id="GO:0004527">
    <property type="term" value="F:exonuclease activity"/>
    <property type="evidence" value="ECO:0007669"/>
    <property type="project" value="UniProtKB-KW"/>
</dbReference>
<dbReference type="PANTHER" id="PTHR41259">
    <property type="entry name" value="DOUBLE-STRAND BREAK REPAIR RAD50 ATPASE, PUTATIVE-RELATED"/>
    <property type="match status" value="1"/>
</dbReference>
<dbReference type="GO" id="GO:0006302">
    <property type="term" value="P:double-strand break repair"/>
    <property type="evidence" value="ECO:0007669"/>
    <property type="project" value="InterPro"/>
</dbReference>